<evidence type="ECO:0000313" key="6">
    <source>
        <dbReference type="EMBL" id="SVA27647.1"/>
    </source>
</evidence>
<dbReference type="InterPro" id="IPR029041">
    <property type="entry name" value="FAD-linked_oxidoreductase-like"/>
</dbReference>
<evidence type="ECO:0000256" key="2">
    <source>
        <dbReference type="ARBA" id="ARBA00004777"/>
    </source>
</evidence>
<organism evidence="6">
    <name type="scientific">marine metagenome</name>
    <dbReference type="NCBI Taxonomy" id="408172"/>
    <lineage>
        <taxon>unclassified sequences</taxon>
        <taxon>metagenomes</taxon>
        <taxon>ecological metagenomes</taxon>
    </lineage>
</organism>
<dbReference type="Pfam" id="PF02219">
    <property type="entry name" value="MTHFR"/>
    <property type="match status" value="1"/>
</dbReference>
<dbReference type="GO" id="GO:0004489">
    <property type="term" value="F:methylenetetrahydrofolate reductase [NAD(P)H] activity"/>
    <property type="evidence" value="ECO:0007669"/>
    <property type="project" value="InterPro"/>
</dbReference>
<proteinExistence type="predicted"/>
<evidence type="ECO:0000256" key="1">
    <source>
        <dbReference type="ARBA" id="ARBA00001974"/>
    </source>
</evidence>
<comment type="pathway">
    <text evidence="2">One-carbon metabolism; tetrahydrofolate interconversion.</text>
</comment>
<evidence type="ECO:0000256" key="3">
    <source>
        <dbReference type="ARBA" id="ARBA00022630"/>
    </source>
</evidence>
<dbReference type="GO" id="GO:0035999">
    <property type="term" value="P:tetrahydrofolate interconversion"/>
    <property type="evidence" value="ECO:0007669"/>
    <property type="project" value="UniProtKB-UniPathway"/>
</dbReference>
<keyword evidence="3" id="KW-0285">Flavoprotein</keyword>
<protein>
    <submittedName>
        <fullName evidence="6">Uncharacterized protein</fullName>
    </submittedName>
</protein>
<dbReference type="EMBL" id="UINC01006456">
    <property type="protein sequence ID" value="SVA27647.1"/>
    <property type="molecule type" value="Genomic_DNA"/>
</dbReference>
<dbReference type="SUPFAM" id="SSF51730">
    <property type="entry name" value="FAD-linked oxidoreductase"/>
    <property type="match status" value="1"/>
</dbReference>
<dbReference type="AlphaFoldDB" id="A0A381UK03"/>
<dbReference type="InterPro" id="IPR003171">
    <property type="entry name" value="Mehydrof_redctse-like"/>
</dbReference>
<keyword evidence="5" id="KW-0560">Oxidoreductase</keyword>
<feature type="non-terminal residue" evidence="6">
    <location>
        <position position="163"/>
    </location>
</feature>
<evidence type="ECO:0000256" key="4">
    <source>
        <dbReference type="ARBA" id="ARBA00022827"/>
    </source>
</evidence>
<keyword evidence="4" id="KW-0274">FAD</keyword>
<dbReference type="UniPathway" id="UPA00193"/>
<gene>
    <name evidence="6" type="ORF">METZ01_LOCUS80501</name>
</gene>
<sequence length="163" mass="17699">MVPITAITELIAQPRSRPFIVLDFSPPRGGIPHLLSHASSLTPDLFSIAYNPGKSVRANPIMVAHWIQNNTGIPAVFTLATRDMNKGALQGILLGAQLLGLNNVVSVMGDELSSSEQLSQKTISDFTASGFVNSIKRMNIRVDFRDRFLRHPTGFCVGATIDL</sequence>
<accession>A0A381UK03</accession>
<dbReference type="Gene3D" id="3.20.20.220">
    <property type="match status" value="1"/>
</dbReference>
<evidence type="ECO:0000256" key="5">
    <source>
        <dbReference type="ARBA" id="ARBA00023002"/>
    </source>
</evidence>
<reference evidence="6" key="1">
    <citation type="submission" date="2018-05" db="EMBL/GenBank/DDBJ databases">
        <authorList>
            <person name="Lanie J.A."/>
            <person name="Ng W.-L."/>
            <person name="Kazmierczak K.M."/>
            <person name="Andrzejewski T.M."/>
            <person name="Davidsen T.M."/>
            <person name="Wayne K.J."/>
            <person name="Tettelin H."/>
            <person name="Glass J.I."/>
            <person name="Rusch D."/>
            <person name="Podicherti R."/>
            <person name="Tsui H.-C.T."/>
            <person name="Winkler M.E."/>
        </authorList>
    </citation>
    <scope>NUCLEOTIDE SEQUENCE</scope>
</reference>
<dbReference type="GO" id="GO:0006555">
    <property type="term" value="P:methionine metabolic process"/>
    <property type="evidence" value="ECO:0007669"/>
    <property type="project" value="InterPro"/>
</dbReference>
<comment type="cofactor">
    <cofactor evidence="1">
        <name>FAD</name>
        <dbReference type="ChEBI" id="CHEBI:57692"/>
    </cofactor>
</comment>
<name>A0A381UK03_9ZZZZ</name>